<keyword evidence="9" id="KW-0342">GTP-binding</keyword>
<dbReference type="GO" id="GO:0005525">
    <property type="term" value="F:GTP binding"/>
    <property type="evidence" value="ECO:0007669"/>
    <property type="project" value="UniProtKB-KW"/>
</dbReference>
<accession>A0A645BCE6</accession>
<evidence type="ECO:0000259" key="11">
    <source>
        <dbReference type="PROSITE" id="PS51721"/>
    </source>
</evidence>
<keyword evidence="7" id="KW-0862">Zinc</keyword>
<dbReference type="EMBL" id="VSSQ01019012">
    <property type="protein sequence ID" value="MPM62718.1"/>
    <property type="molecule type" value="Genomic_DNA"/>
</dbReference>
<evidence type="ECO:0000256" key="4">
    <source>
        <dbReference type="ARBA" id="ARBA00022730"/>
    </source>
</evidence>
<protein>
    <submittedName>
        <fullName evidence="12">Putative ribosome biogenesis GTPase RsgA</fullName>
        <ecNumber evidence="12">3.6.1.-</ecNumber>
    </submittedName>
</protein>
<feature type="domain" description="CP-type G" evidence="11">
    <location>
        <begin position="109"/>
        <end position="270"/>
    </location>
</feature>
<comment type="caution">
    <text evidence="12">The sequence shown here is derived from an EMBL/GenBank/DDBJ whole genome shotgun (WGS) entry which is preliminary data.</text>
</comment>
<proteinExistence type="inferred from homology"/>
<keyword evidence="4" id="KW-0699">rRNA-binding</keyword>
<dbReference type="Pfam" id="PF03193">
    <property type="entry name" value="RsgA_GTPase"/>
    <property type="match status" value="1"/>
</dbReference>
<dbReference type="InterPro" id="IPR004881">
    <property type="entry name" value="Ribosome_biogen_GTPase_RsgA"/>
</dbReference>
<organism evidence="12">
    <name type="scientific">bioreactor metagenome</name>
    <dbReference type="NCBI Taxonomy" id="1076179"/>
    <lineage>
        <taxon>unclassified sequences</taxon>
        <taxon>metagenomes</taxon>
        <taxon>ecological metagenomes</taxon>
    </lineage>
</organism>
<keyword evidence="3" id="KW-0479">Metal-binding</keyword>
<evidence type="ECO:0000256" key="8">
    <source>
        <dbReference type="ARBA" id="ARBA00022884"/>
    </source>
</evidence>
<feature type="domain" description="EngC GTPase" evidence="10">
    <location>
        <begin position="121"/>
        <end position="268"/>
    </location>
</feature>
<evidence type="ECO:0000256" key="5">
    <source>
        <dbReference type="ARBA" id="ARBA00022741"/>
    </source>
</evidence>
<dbReference type="HAMAP" id="MF_01820">
    <property type="entry name" value="GTPase_RsgA"/>
    <property type="match status" value="1"/>
</dbReference>
<dbReference type="PROSITE" id="PS50936">
    <property type="entry name" value="ENGC_GTPASE"/>
    <property type="match status" value="1"/>
</dbReference>
<dbReference type="GO" id="GO:0046872">
    <property type="term" value="F:metal ion binding"/>
    <property type="evidence" value="ECO:0007669"/>
    <property type="project" value="UniProtKB-KW"/>
</dbReference>
<keyword evidence="6 12" id="KW-0378">Hydrolase</keyword>
<name>A0A645BCE6_9ZZZZ</name>
<dbReference type="EC" id="3.6.1.-" evidence="12"/>
<evidence type="ECO:0000256" key="7">
    <source>
        <dbReference type="ARBA" id="ARBA00022833"/>
    </source>
</evidence>
<evidence type="ECO:0000256" key="2">
    <source>
        <dbReference type="ARBA" id="ARBA00022517"/>
    </source>
</evidence>
<dbReference type="GO" id="GO:0003924">
    <property type="term" value="F:GTPase activity"/>
    <property type="evidence" value="ECO:0007669"/>
    <property type="project" value="InterPro"/>
</dbReference>
<evidence type="ECO:0000313" key="12">
    <source>
        <dbReference type="EMBL" id="MPM62718.1"/>
    </source>
</evidence>
<keyword evidence="2" id="KW-0690">Ribosome biogenesis</keyword>
<keyword evidence="1" id="KW-0963">Cytoplasm</keyword>
<reference evidence="12" key="1">
    <citation type="submission" date="2019-08" db="EMBL/GenBank/DDBJ databases">
        <authorList>
            <person name="Kucharzyk K."/>
            <person name="Murdoch R.W."/>
            <person name="Higgins S."/>
            <person name="Loffler F."/>
        </authorList>
    </citation>
    <scope>NUCLEOTIDE SEQUENCE</scope>
</reference>
<dbReference type="PROSITE" id="PS51721">
    <property type="entry name" value="G_CP"/>
    <property type="match status" value="1"/>
</dbReference>
<keyword evidence="8" id="KW-0694">RNA-binding</keyword>
<dbReference type="GO" id="GO:0042254">
    <property type="term" value="P:ribosome biogenesis"/>
    <property type="evidence" value="ECO:0007669"/>
    <property type="project" value="UniProtKB-KW"/>
</dbReference>
<dbReference type="Gene3D" id="3.40.50.300">
    <property type="entry name" value="P-loop containing nucleotide triphosphate hydrolases"/>
    <property type="match status" value="1"/>
</dbReference>
<dbReference type="NCBIfam" id="TIGR00157">
    <property type="entry name" value="ribosome small subunit-dependent GTPase A"/>
    <property type="match status" value="1"/>
</dbReference>
<dbReference type="Gene3D" id="1.10.40.50">
    <property type="entry name" value="Probable gtpase engc, domain 3"/>
    <property type="match status" value="1"/>
</dbReference>
<keyword evidence="5" id="KW-0547">Nucleotide-binding</keyword>
<evidence type="ECO:0000259" key="10">
    <source>
        <dbReference type="PROSITE" id="PS50936"/>
    </source>
</evidence>
<dbReference type="CDD" id="cd01854">
    <property type="entry name" value="YjeQ_EngC"/>
    <property type="match status" value="1"/>
</dbReference>
<dbReference type="SUPFAM" id="SSF52540">
    <property type="entry name" value="P-loop containing nucleoside triphosphate hydrolases"/>
    <property type="match status" value="1"/>
</dbReference>
<sequence length="364" mass="40539">MYNHQEETLLQTYGWQSCHAQSFVPYENLGYQAYRIVREGKGLFWGFDGEHELLLKRSGSFQNLEDLGVQPSPVIGDWCAVLPYGDEQGLIEGVLERTTAFHKPSAGDRERVDVSSSVVAANIDKAAIVQDIRNDFNLRKTERFLSLLHADGIPAILILTKCDLVEEADLYPRRVHARFPDLQVFLVDNLSGKGAAELAESLGKRTTLMVLGSSGAGKSTLLNCLSGKSVAKTQEVRISDGRGRHTTTSRQLHLLPNGALLLDTPGLRSVGMNSSSLDVEDSFADIALLASQCRFSDCSHTGEPGCAVKQALLAGELEQDRYLNYLKLRSEAQSWEEVLNMRKQKDKHLGKLLYHYRREGLYER</sequence>
<dbReference type="GO" id="GO:0019843">
    <property type="term" value="F:rRNA binding"/>
    <property type="evidence" value="ECO:0007669"/>
    <property type="project" value="UniProtKB-KW"/>
</dbReference>
<dbReference type="InterPro" id="IPR010914">
    <property type="entry name" value="RsgA_GTPase_dom"/>
</dbReference>
<dbReference type="AlphaFoldDB" id="A0A645BCE6"/>
<dbReference type="PANTHER" id="PTHR32120:SF10">
    <property type="entry name" value="SMALL RIBOSOMAL SUBUNIT BIOGENESIS GTPASE RSGA"/>
    <property type="match status" value="1"/>
</dbReference>
<evidence type="ECO:0000256" key="1">
    <source>
        <dbReference type="ARBA" id="ARBA00022490"/>
    </source>
</evidence>
<evidence type="ECO:0000256" key="6">
    <source>
        <dbReference type="ARBA" id="ARBA00022801"/>
    </source>
</evidence>
<evidence type="ECO:0000256" key="9">
    <source>
        <dbReference type="ARBA" id="ARBA00023134"/>
    </source>
</evidence>
<dbReference type="InterPro" id="IPR030378">
    <property type="entry name" value="G_CP_dom"/>
</dbReference>
<gene>
    <name evidence="12" type="primary">rsgA_42</name>
    <name evidence="12" type="ORF">SDC9_109595</name>
</gene>
<evidence type="ECO:0000256" key="3">
    <source>
        <dbReference type="ARBA" id="ARBA00022723"/>
    </source>
</evidence>
<dbReference type="InterPro" id="IPR027417">
    <property type="entry name" value="P-loop_NTPase"/>
</dbReference>
<dbReference type="PANTHER" id="PTHR32120">
    <property type="entry name" value="SMALL RIBOSOMAL SUBUNIT BIOGENESIS GTPASE RSGA"/>
    <property type="match status" value="1"/>
</dbReference>